<accession>A0A2Z7DBT3</accession>
<sequence length="478" mass="53800">MCSKESKLPPHVLIFPLPAQGHMNSMLNLAQLLCLSDIHVTFVVSEFNHRRILNRTASDSALERYPGFRFQPIPDGLPKDHPRAGDSVIDVFESAIKFMGSYFDKMMGEKDLLASANTRPVTCIIADGVLSFAADFAAARGIPLIYFRTISASAFWAFFCTDRLVEANEIPFQEIGMDDLVKSIPGMEGFLRCRDLPSFCRVNDTNDPILWSLFNITRQTARAKAVIMNTFGYLEQPILSNISKHMPRIYAIGPGNAHLRSRLGDTSTPSASLWTEDRNCINWLNAQETKSVIYVSFGSITMVTREQLLEFWHGLVNSKHKFLWVMRPGFITGEDEDRIPDVELEKGTKENGYMVEWAPQEEVLNHPAVGGFLTHSGWNSTLESIVAGVPMICWPYFGDQMVNSRLVSEVWKIGLDIKDSCNRIAIENAVRELMEVRRDEFLERADHLAKMAKQAVSEGGSSYCDLNGLIEYIDSLII</sequence>
<keyword evidence="9" id="KW-1185">Reference proteome</keyword>
<dbReference type="PROSITE" id="PS00375">
    <property type="entry name" value="UDPGT"/>
    <property type="match status" value="1"/>
</dbReference>
<evidence type="ECO:0000256" key="5">
    <source>
        <dbReference type="RuleBase" id="RU003718"/>
    </source>
</evidence>
<organism evidence="8 9">
    <name type="scientific">Dorcoceras hygrometricum</name>
    <dbReference type="NCBI Taxonomy" id="472368"/>
    <lineage>
        <taxon>Eukaryota</taxon>
        <taxon>Viridiplantae</taxon>
        <taxon>Streptophyta</taxon>
        <taxon>Embryophyta</taxon>
        <taxon>Tracheophyta</taxon>
        <taxon>Spermatophyta</taxon>
        <taxon>Magnoliopsida</taxon>
        <taxon>eudicotyledons</taxon>
        <taxon>Gunneridae</taxon>
        <taxon>Pentapetalae</taxon>
        <taxon>asterids</taxon>
        <taxon>lamiids</taxon>
        <taxon>Lamiales</taxon>
        <taxon>Gesneriaceae</taxon>
        <taxon>Didymocarpoideae</taxon>
        <taxon>Trichosporeae</taxon>
        <taxon>Loxocarpinae</taxon>
        <taxon>Dorcoceras</taxon>
    </lineage>
</organism>
<dbReference type="Pfam" id="PF26168">
    <property type="entry name" value="Glyco_transf_N"/>
    <property type="match status" value="1"/>
</dbReference>
<gene>
    <name evidence="8" type="ORF">F511_38871</name>
</gene>
<name>A0A2Z7DBT3_9LAMI</name>
<dbReference type="InterPro" id="IPR002213">
    <property type="entry name" value="UDP_glucos_trans"/>
</dbReference>
<dbReference type="GO" id="GO:0080044">
    <property type="term" value="F:quercetin 7-O-glucosyltransferase activity"/>
    <property type="evidence" value="ECO:0007669"/>
    <property type="project" value="TreeGrafter"/>
</dbReference>
<dbReference type="Proteomes" id="UP000250235">
    <property type="component" value="Unassembled WGS sequence"/>
</dbReference>
<evidence type="ECO:0000313" key="9">
    <source>
        <dbReference type="Proteomes" id="UP000250235"/>
    </source>
</evidence>
<dbReference type="InterPro" id="IPR035595">
    <property type="entry name" value="UDP_glycos_trans_CS"/>
</dbReference>
<keyword evidence="3 5" id="KW-0808">Transferase</keyword>
<evidence type="ECO:0000259" key="7">
    <source>
        <dbReference type="Pfam" id="PF26168"/>
    </source>
</evidence>
<reference evidence="8 9" key="1">
    <citation type="journal article" date="2015" name="Proc. Natl. Acad. Sci. U.S.A.">
        <title>The resurrection genome of Boea hygrometrica: A blueprint for survival of dehydration.</title>
        <authorList>
            <person name="Xiao L."/>
            <person name="Yang G."/>
            <person name="Zhang L."/>
            <person name="Yang X."/>
            <person name="Zhao S."/>
            <person name="Ji Z."/>
            <person name="Zhou Q."/>
            <person name="Hu M."/>
            <person name="Wang Y."/>
            <person name="Chen M."/>
            <person name="Xu Y."/>
            <person name="Jin H."/>
            <person name="Xiao X."/>
            <person name="Hu G."/>
            <person name="Bao F."/>
            <person name="Hu Y."/>
            <person name="Wan P."/>
            <person name="Li L."/>
            <person name="Deng X."/>
            <person name="Kuang T."/>
            <person name="Xiang C."/>
            <person name="Zhu J.K."/>
            <person name="Oliver M.J."/>
            <person name="He Y."/>
        </authorList>
    </citation>
    <scope>NUCLEOTIDE SEQUENCE [LARGE SCALE GENOMIC DNA]</scope>
    <source>
        <strain evidence="9">cv. XS01</strain>
    </source>
</reference>
<proteinExistence type="inferred from homology"/>
<dbReference type="InterPro" id="IPR058980">
    <property type="entry name" value="Glyco_transf_N"/>
</dbReference>
<feature type="domain" description="Glycosyltransferase N-terminal" evidence="7">
    <location>
        <begin position="12"/>
        <end position="56"/>
    </location>
</feature>
<dbReference type="AlphaFoldDB" id="A0A2Z7DBT3"/>
<dbReference type="OrthoDB" id="5835829at2759"/>
<dbReference type="EMBL" id="KQ987819">
    <property type="protein sequence ID" value="KZV56744.1"/>
    <property type="molecule type" value="Genomic_DNA"/>
</dbReference>
<dbReference type="Gene3D" id="3.40.50.2000">
    <property type="entry name" value="Glycogen Phosphorylase B"/>
    <property type="match status" value="2"/>
</dbReference>
<dbReference type="PANTHER" id="PTHR11926">
    <property type="entry name" value="GLUCOSYL/GLUCURONOSYL TRANSFERASES"/>
    <property type="match status" value="1"/>
</dbReference>
<evidence type="ECO:0000256" key="4">
    <source>
        <dbReference type="ARBA" id="ARBA00051827"/>
    </source>
</evidence>
<dbReference type="FunFam" id="3.40.50.2000:FF:000065">
    <property type="entry name" value="Glycosyltransferase"/>
    <property type="match status" value="1"/>
</dbReference>
<dbReference type="GO" id="GO:0102970">
    <property type="term" value="F:7-deoxyloganetic acid glucosyltransferase activity"/>
    <property type="evidence" value="ECO:0007669"/>
    <property type="project" value="UniProtKB-EC"/>
</dbReference>
<comment type="catalytic activity">
    <reaction evidence="4">
        <text>7-deoxyloganetate + UDP-alpha-D-glucose = 7-deoxyloganate + UDP + H(+)</text>
        <dbReference type="Rhea" id="RHEA:39895"/>
        <dbReference type="ChEBI" id="CHEBI:15378"/>
        <dbReference type="ChEBI" id="CHEBI:58223"/>
        <dbReference type="ChEBI" id="CHEBI:58885"/>
        <dbReference type="ChEBI" id="CHEBI:76844"/>
        <dbReference type="ChEBI" id="CHEBI:76846"/>
        <dbReference type="EC" id="2.4.1.323"/>
    </reaction>
</comment>
<evidence type="ECO:0000256" key="2">
    <source>
        <dbReference type="ARBA" id="ARBA00022676"/>
    </source>
</evidence>
<comment type="similarity">
    <text evidence="1 5">Belongs to the UDP-glycosyltransferase family.</text>
</comment>
<dbReference type="CDD" id="cd03784">
    <property type="entry name" value="GT1_Gtf-like"/>
    <property type="match status" value="1"/>
</dbReference>
<dbReference type="Pfam" id="PF00201">
    <property type="entry name" value="UDPGT"/>
    <property type="match status" value="1"/>
</dbReference>
<dbReference type="SUPFAM" id="SSF53756">
    <property type="entry name" value="UDP-Glycosyltransferase/glycogen phosphorylase"/>
    <property type="match status" value="1"/>
</dbReference>
<evidence type="ECO:0000313" key="8">
    <source>
        <dbReference type="EMBL" id="KZV56744.1"/>
    </source>
</evidence>
<dbReference type="EC" id="2.4.1.-" evidence="6"/>
<evidence type="ECO:0000256" key="1">
    <source>
        <dbReference type="ARBA" id="ARBA00009995"/>
    </source>
</evidence>
<dbReference type="PANTHER" id="PTHR11926:SF1392">
    <property type="entry name" value="GLYCOSYLTRANSFERASE"/>
    <property type="match status" value="1"/>
</dbReference>
<evidence type="ECO:0000256" key="6">
    <source>
        <dbReference type="RuleBase" id="RU362057"/>
    </source>
</evidence>
<keyword evidence="2 5" id="KW-0328">Glycosyltransferase</keyword>
<evidence type="ECO:0000256" key="3">
    <source>
        <dbReference type="ARBA" id="ARBA00022679"/>
    </source>
</evidence>
<dbReference type="FunFam" id="3.40.50.2000:FF:000040">
    <property type="entry name" value="UDP-glycosyltransferase 76C1"/>
    <property type="match status" value="1"/>
</dbReference>
<dbReference type="GO" id="GO:0080043">
    <property type="term" value="F:quercetin 3-O-glucosyltransferase activity"/>
    <property type="evidence" value="ECO:0007669"/>
    <property type="project" value="TreeGrafter"/>
</dbReference>
<protein>
    <recommendedName>
        <fullName evidence="6">Glycosyltransferase</fullName>
        <ecNumber evidence="6">2.4.1.-</ecNumber>
    </recommendedName>
</protein>